<proteinExistence type="predicted"/>
<reference evidence="2" key="1">
    <citation type="journal article" date="2024" name="Front. Bioeng. Biotechnol.">
        <title>Genome-scale model development and genomic sequencing of the oleaginous clade Lipomyces.</title>
        <authorList>
            <person name="Czajka J.J."/>
            <person name="Han Y."/>
            <person name="Kim J."/>
            <person name="Mondo S.J."/>
            <person name="Hofstad B.A."/>
            <person name="Robles A."/>
            <person name="Haridas S."/>
            <person name="Riley R."/>
            <person name="LaButti K."/>
            <person name="Pangilinan J."/>
            <person name="Andreopoulos W."/>
            <person name="Lipzen A."/>
            <person name="Yan J."/>
            <person name="Wang M."/>
            <person name="Ng V."/>
            <person name="Grigoriev I.V."/>
            <person name="Spatafora J.W."/>
            <person name="Magnuson J.K."/>
            <person name="Baker S.E."/>
            <person name="Pomraning K.R."/>
        </authorList>
    </citation>
    <scope>NUCLEOTIDE SEQUENCE [LARGE SCALE GENOMIC DNA]</scope>
    <source>
        <strain evidence="2">CBS 10300</strain>
    </source>
</reference>
<accession>A0ACC3TPW2</accession>
<keyword evidence="2" id="KW-1185">Reference proteome</keyword>
<evidence type="ECO:0000313" key="1">
    <source>
        <dbReference type="EMBL" id="KAK9323050.1"/>
    </source>
</evidence>
<protein>
    <submittedName>
        <fullName evidence="1">Uncharacterized protein</fullName>
    </submittedName>
</protein>
<dbReference type="EMBL" id="MU970067">
    <property type="protein sequence ID" value="KAK9323050.1"/>
    <property type="molecule type" value="Genomic_DNA"/>
</dbReference>
<evidence type="ECO:0000313" key="2">
    <source>
        <dbReference type="Proteomes" id="UP001489719"/>
    </source>
</evidence>
<dbReference type="Proteomes" id="UP001489719">
    <property type="component" value="Unassembled WGS sequence"/>
</dbReference>
<organism evidence="1 2">
    <name type="scientific">Lipomyces orientalis</name>
    <dbReference type="NCBI Taxonomy" id="1233043"/>
    <lineage>
        <taxon>Eukaryota</taxon>
        <taxon>Fungi</taxon>
        <taxon>Dikarya</taxon>
        <taxon>Ascomycota</taxon>
        <taxon>Saccharomycotina</taxon>
        <taxon>Lipomycetes</taxon>
        <taxon>Lipomycetales</taxon>
        <taxon>Lipomycetaceae</taxon>
        <taxon>Lipomyces</taxon>
    </lineage>
</organism>
<sequence>MEHSQLLDIVQRPLSPDTRLAVPASRAEYERVNEILESEEAKYPQLWYDSMRSVAIVVAPPTPLHSGMTGALLSTISDEVKFNAGISSDITRNLSLYQESASNGFTSRGLTTRAADGTLRYREGNRSTLMIAVEVGVSQSYDSLRAAISWSVCALCCRLGLAMSISEGSRGERPHIRYYASIEEANAAAEEAEDEFRQQLLQHPYGPLIRYGATWFGRVRQVVLETYRRDDESAAETLLEPQQSFTIVQNGEFVGHNISPNLREVVLADCIPSHLLNGQEVQAVLVNFFYRDWFESQFQDFMVQTAVTRVRSYSKPVL</sequence>
<comment type="caution">
    <text evidence="1">The sequence shown here is derived from an EMBL/GenBank/DDBJ whole genome shotgun (WGS) entry which is preliminary data.</text>
</comment>
<name>A0ACC3TPW2_9ASCO</name>
<gene>
    <name evidence="1" type="ORF">V1517DRAFT_352532</name>
</gene>